<reference evidence="6" key="1">
    <citation type="journal article" date="2019" name="Int. J. Syst. Evol. Microbiol.">
        <title>The Global Catalogue of Microorganisms (GCM) 10K type strain sequencing project: providing services to taxonomists for standard genome sequencing and annotation.</title>
        <authorList>
            <consortium name="The Broad Institute Genomics Platform"/>
            <consortium name="The Broad Institute Genome Sequencing Center for Infectious Disease"/>
            <person name="Wu L."/>
            <person name="Ma J."/>
        </authorList>
    </citation>
    <scope>NUCLEOTIDE SEQUENCE [LARGE SCALE GENOMIC DNA]</scope>
    <source>
        <strain evidence="6">JCM 9687</strain>
    </source>
</reference>
<feature type="domain" description="MaoC-like" evidence="4">
    <location>
        <begin position="429"/>
        <end position="531"/>
    </location>
</feature>
<gene>
    <name evidence="5" type="ORF">GCM10020366_51350</name>
</gene>
<feature type="region of interest" description="Disordered" evidence="2">
    <location>
        <begin position="373"/>
        <end position="412"/>
    </location>
</feature>
<feature type="compositionally biased region" description="Basic and acidic residues" evidence="2">
    <location>
        <begin position="277"/>
        <end position="294"/>
    </location>
</feature>
<keyword evidence="3" id="KW-0812">Transmembrane</keyword>
<comment type="similarity">
    <text evidence="1">Belongs to the enoyl-CoA hydratase/isomerase family.</text>
</comment>
<dbReference type="Gene3D" id="3.10.129.10">
    <property type="entry name" value="Hotdog Thioesterase"/>
    <property type="match status" value="1"/>
</dbReference>
<comment type="caution">
    <text evidence="5">The sequence shown here is derived from an EMBL/GenBank/DDBJ whole genome shotgun (WGS) entry which is preliminary data.</text>
</comment>
<accession>A0ABP6RXC5</accession>
<name>A0ABP6RXC5_9PSEU</name>
<organism evidence="5 6">
    <name type="scientific">Saccharopolyspora gregorii</name>
    <dbReference type="NCBI Taxonomy" id="33914"/>
    <lineage>
        <taxon>Bacteria</taxon>
        <taxon>Bacillati</taxon>
        <taxon>Actinomycetota</taxon>
        <taxon>Actinomycetes</taxon>
        <taxon>Pseudonocardiales</taxon>
        <taxon>Pseudonocardiaceae</taxon>
        <taxon>Saccharopolyspora</taxon>
    </lineage>
</organism>
<feature type="region of interest" description="Disordered" evidence="2">
    <location>
        <begin position="267"/>
        <end position="294"/>
    </location>
</feature>
<keyword evidence="3" id="KW-1133">Transmembrane helix</keyword>
<dbReference type="InterPro" id="IPR029069">
    <property type="entry name" value="HotDog_dom_sf"/>
</dbReference>
<dbReference type="Proteomes" id="UP001500483">
    <property type="component" value="Unassembled WGS sequence"/>
</dbReference>
<protein>
    <recommendedName>
        <fullName evidence="4">MaoC-like domain-containing protein</fullName>
    </recommendedName>
</protein>
<dbReference type="CDD" id="cd03454">
    <property type="entry name" value="YdeM"/>
    <property type="match status" value="1"/>
</dbReference>
<evidence type="ECO:0000259" key="4">
    <source>
        <dbReference type="Pfam" id="PF01575"/>
    </source>
</evidence>
<evidence type="ECO:0000313" key="6">
    <source>
        <dbReference type="Proteomes" id="UP001500483"/>
    </source>
</evidence>
<proteinExistence type="inferred from homology"/>
<dbReference type="EMBL" id="BAAAYK010000038">
    <property type="protein sequence ID" value="GAA3362633.1"/>
    <property type="molecule type" value="Genomic_DNA"/>
</dbReference>
<keyword evidence="6" id="KW-1185">Reference proteome</keyword>
<evidence type="ECO:0000256" key="2">
    <source>
        <dbReference type="SAM" id="MobiDB-lite"/>
    </source>
</evidence>
<feature type="transmembrane region" description="Helical" evidence="3">
    <location>
        <begin position="126"/>
        <end position="149"/>
    </location>
</feature>
<sequence length="567" mass="59590">MVARREAAPGQRIDAFGGHRQLAAGGRRGDREVPDRELVEHERDRFLAVALARADRVGGRADLPRDRIALAGAGARVRRGGAPDLLGLPSSVVRPVLLAGAVQGALPAGPGLVDLLVLLAPLPRLPLLGLVPLLDLLSLLGLVALVALLDLLDLLDLLRLLALLSLIALLGLLSLIALLDLLALVALLPPVVLPPLLRLPGLRALPVPARPPLGGLLPRPEAVRTVPRADSTRLRGIRAEPVGPRSASGGIAAALRRGGRPGLAHRVRRGHRRGVHPVRDPARGERAGPGRFDRDGAGVVGVAAPPRPLDAAGVLVPRRGAVLPDVLVISAHGRTDPVRGSACRPRGRRCRAASSSACALSVATATPPSAVEASAGASARPAFQDAPMRSMVPRRSCRTGAGSGTAHHPARASCDDPGMAGIAYEDLEPGRVFDLGSVLIDRDEMVAFARRFDPQPFHLDEEAGAQSVLGGLCASGWYTSSLWMRAYVDHVLAGSTSQGSPGGNELSWAAPVFPDDELRFGMTVNSRRLSKSRPNLGLVEITGTADRDADRIMRFTFLAMFGTREQS</sequence>
<feature type="compositionally biased region" description="Basic residues" evidence="2">
    <location>
        <begin position="267"/>
        <end position="276"/>
    </location>
</feature>
<feature type="transmembrane region" description="Helical" evidence="3">
    <location>
        <begin position="161"/>
        <end position="188"/>
    </location>
</feature>
<dbReference type="InterPro" id="IPR002539">
    <property type="entry name" value="MaoC-like_dom"/>
</dbReference>
<evidence type="ECO:0000313" key="5">
    <source>
        <dbReference type="EMBL" id="GAA3362633.1"/>
    </source>
</evidence>
<evidence type="ECO:0000256" key="3">
    <source>
        <dbReference type="SAM" id="Phobius"/>
    </source>
</evidence>
<dbReference type="Pfam" id="PF01575">
    <property type="entry name" value="MaoC_dehydratas"/>
    <property type="match status" value="1"/>
</dbReference>
<dbReference type="SUPFAM" id="SSF54637">
    <property type="entry name" value="Thioesterase/thiol ester dehydrase-isomerase"/>
    <property type="match status" value="1"/>
</dbReference>
<evidence type="ECO:0000256" key="1">
    <source>
        <dbReference type="ARBA" id="ARBA00005254"/>
    </source>
</evidence>
<keyword evidence="3" id="KW-0472">Membrane</keyword>